<accession>A0A1X7TWY0</accession>
<dbReference type="InterPro" id="IPR011989">
    <property type="entry name" value="ARM-like"/>
</dbReference>
<dbReference type="InterPro" id="IPR050517">
    <property type="entry name" value="DDR_Repair_Kinase"/>
</dbReference>
<dbReference type="GO" id="GO:0038202">
    <property type="term" value="P:TORC1 signaling"/>
    <property type="evidence" value="ECO:0007669"/>
    <property type="project" value="TreeGrafter"/>
</dbReference>
<dbReference type="GO" id="GO:0016242">
    <property type="term" value="P:negative regulation of macroautophagy"/>
    <property type="evidence" value="ECO:0007669"/>
    <property type="project" value="TreeGrafter"/>
</dbReference>
<evidence type="ECO:0000313" key="1">
    <source>
        <dbReference type="EnsemblMetazoa" id="Aqu2.1.19747_001"/>
    </source>
</evidence>
<dbReference type="GO" id="GO:0031931">
    <property type="term" value="C:TORC1 complex"/>
    <property type="evidence" value="ECO:0007669"/>
    <property type="project" value="TreeGrafter"/>
</dbReference>
<dbReference type="OrthoDB" id="2250022at2759"/>
<dbReference type="GO" id="GO:0004674">
    <property type="term" value="F:protein serine/threonine kinase activity"/>
    <property type="evidence" value="ECO:0007669"/>
    <property type="project" value="TreeGrafter"/>
</dbReference>
<sequence>MAQFFQNLKHRNEEIRLKAARDLQRFVQTELRELPNERYQAQLDEINQCIYASIISTDVHEKKGGILAIISLVALEGTVQRLGRFANYLRAIIPHQDVSLTEMVAKAIGQLALCEGNYTAEYVEFEIKRALEWLGGNDNKKLAAVLILRELALHTPTLFYMQFQQFFDNIFSAVRDPKLLIREKAMLALKACLRLVAEREDKETISIRYYELAYKEAVSGLVDGVGSVSGSGSKDKAGNLGRDDRIHGSLLIINELIMNCAFPDESVREELLEDHESEDVMGLSSLINCSEAKSVSYSSAAKNQDTGVAVSTHTTTALIRRFPGFTVAYGGGKRAEMKFQPSKICQQFMNKQFDEVCRIVMKNKNSRSAVIQQAILLLLPRIAALNSELFALNYMTGCVEFLMSCLKKERERPVAFRAVGQMVLVLKDRMDLQPVIQMVKTNLPIGKDVGGKRGSRGIIVPDPAVFLCISMLARAVGPNIEVEIRPVLDQIFALGLSIELTNALKVLAREIPSLQKDIQDGLLKMLYMILLHQQFKHPGAPKVAPSTSTSQLSSTPFPESDIGNITLALQTLGSFNFGAHLPLQLVQNVADMYLYSEHKSIRLEAVKTCTALLVPALLPPTIFTTPFVQFSQASSQVVAEVLRKLLTVGITDTGKGSTVV</sequence>
<dbReference type="PANTHER" id="PTHR11139">
    <property type="entry name" value="ATAXIA TELANGIECTASIA MUTATED ATM -RELATED"/>
    <property type="match status" value="1"/>
</dbReference>
<proteinExistence type="predicted"/>
<organism evidence="1">
    <name type="scientific">Amphimedon queenslandica</name>
    <name type="common">Sponge</name>
    <dbReference type="NCBI Taxonomy" id="400682"/>
    <lineage>
        <taxon>Eukaryota</taxon>
        <taxon>Metazoa</taxon>
        <taxon>Porifera</taxon>
        <taxon>Demospongiae</taxon>
        <taxon>Heteroscleromorpha</taxon>
        <taxon>Haplosclerida</taxon>
        <taxon>Niphatidae</taxon>
        <taxon>Amphimedon</taxon>
    </lineage>
</organism>
<name>A0A1X7TWY0_AMPQE</name>
<dbReference type="eggNOG" id="KOG0891">
    <property type="taxonomic scope" value="Eukaryota"/>
</dbReference>
<dbReference type="STRING" id="400682.A0A1X7TWY0"/>
<protein>
    <submittedName>
        <fullName evidence="1">Uncharacterized protein</fullName>
    </submittedName>
</protein>
<dbReference type="PANTHER" id="PTHR11139:SF9">
    <property type="entry name" value="SERINE_THREONINE-PROTEIN KINASE MTOR"/>
    <property type="match status" value="1"/>
</dbReference>
<reference evidence="1" key="1">
    <citation type="submission" date="2017-05" db="UniProtKB">
        <authorList>
            <consortium name="EnsemblMetazoa"/>
        </authorList>
    </citation>
    <scope>IDENTIFICATION</scope>
</reference>
<dbReference type="Gene3D" id="1.25.10.10">
    <property type="entry name" value="Leucine-rich Repeat Variant"/>
    <property type="match status" value="1"/>
</dbReference>
<dbReference type="GO" id="GO:0005737">
    <property type="term" value="C:cytoplasm"/>
    <property type="evidence" value="ECO:0007669"/>
    <property type="project" value="TreeGrafter"/>
</dbReference>
<dbReference type="AlphaFoldDB" id="A0A1X7TWY0"/>
<dbReference type="GO" id="GO:0031932">
    <property type="term" value="C:TORC2 complex"/>
    <property type="evidence" value="ECO:0007669"/>
    <property type="project" value="TreeGrafter"/>
</dbReference>
<dbReference type="InParanoid" id="A0A1X7TWY0"/>
<dbReference type="EnsemblMetazoa" id="Aqu2.1.19747_001">
    <property type="protein sequence ID" value="Aqu2.1.19747_001"/>
    <property type="gene ID" value="Aqu2.1.19747"/>
</dbReference>
<dbReference type="SUPFAM" id="SSF48371">
    <property type="entry name" value="ARM repeat"/>
    <property type="match status" value="1"/>
</dbReference>
<dbReference type="InterPro" id="IPR016024">
    <property type="entry name" value="ARM-type_fold"/>
</dbReference>
<dbReference type="GO" id="GO:0005634">
    <property type="term" value="C:nucleus"/>
    <property type="evidence" value="ECO:0007669"/>
    <property type="project" value="TreeGrafter"/>
</dbReference>